<organism evidence="2 3">
    <name type="scientific">Chryseobacterium sediminis</name>
    <dbReference type="NCBI Taxonomy" id="1679494"/>
    <lineage>
        <taxon>Bacteria</taxon>
        <taxon>Pseudomonadati</taxon>
        <taxon>Bacteroidota</taxon>
        <taxon>Flavobacteriia</taxon>
        <taxon>Flavobacteriales</taxon>
        <taxon>Weeksellaceae</taxon>
        <taxon>Chryseobacterium group</taxon>
        <taxon>Chryseobacterium</taxon>
    </lineage>
</organism>
<dbReference type="InterPro" id="IPR010131">
    <property type="entry name" value="MdtP/NodT-like"/>
</dbReference>
<dbReference type="Proteomes" id="UP000323082">
    <property type="component" value="Unassembled WGS sequence"/>
</dbReference>
<gene>
    <name evidence="2" type="ORF">FW780_10035</name>
</gene>
<proteinExistence type="inferred from homology"/>
<dbReference type="AlphaFoldDB" id="A0A5B2UDH1"/>
<dbReference type="PANTHER" id="PTHR30203">
    <property type="entry name" value="OUTER MEMBRANE CATION EFFLUX PROTEIN"/>
    <property type="match status" value="1"/>
</dbReference>
<dbReference type="InterPro" id="IPR003423">
    <property type="entry name" value="OMP_efflux"/>
</dbReference>
<accession>A0A5B2UDH1</accession>
<dbReference type="Pfam" id="PF02321">
    <property type="entry name" value="OEP"/>
    <property type="match status" value="2"/>
</dbReference>
<comment type="similarity">
    <text evidence="1">Belongs to the outer membrane factor (OMF) (TC 1.B.17) family.</text>
</comment>
<protein>
    <submittedName>
        <fullName evidence="2">TolC family protein</fullName>
    </submittedName>
</protein>
<dbReference type="OrthoDB" id="9791261at2"/>
<dbReference type="Gene3D" id="1.20.1600.10">
    <property type="entry name" value="Outer membrane efflux proteins (OEP)"/>
    <property type="match status" value="1"/>
</dbReference>
<name>A0A5B2UDH1_9FLAO</name>
<reference evidence="2 3" key="1">
    <citation type="journal article" date="2015" name="Int. J. Syst. Evol. Microbiol.">
        <title>Chryseobacterium sediminis sp. nov., isolated from a river sediment.</title>
        <authorList>
            <person name="Kampfer P."/>
            <person name="Busse H.J."/>
            <person name="McInroy J.A."/>
            <person name="Glaeser S.P."/>
        </authorList>
    </citation>
    <scope>NUCLEOTIDE SEQUENCE [LARGE SCALE GENOMIC DNA]</scope>
    <source>
        <strain evidence="2 3">IMT-174</strain>
    </source>
</reference>
<sequence length="421" mass="47022">MKIKVHVIILCVMVFSITGIKAQEKELLQFEEYLSLVGNKNLGYASQKYNVSMAEAAIQTANMFPDPQLEMETTNNGVNQNMGYVYGTSLGWTLELGGKRKARVNLAKNQAELSKIQLQDFFRNLRADASLGYIDALKSKALLEVQQDSYKNMQQLAKSDSIRYKLGTISLVTSKQSKLEAASLLNEVYQAESAEQQAITGLSVFLGDSKITDRNVAGDFNAFNRDFSIDDLILQALNERADLLVARQNTEVAKSQITLEKANRVIDLGISAGAERHTEATNEIAPSPTVNAVKMGISIPLKFSNRRNAGLKIAEMAHSQAEVEYKYIEQGIKAEVMQAYQQYTATQRQLKQFHNGMLSEAQSILEGITYSYKRGESSILEVLNAQRTYNNVRKEYYQALADNAAALIELERKAGIWDIHF</sequence>
<evidence type="ECO:0000313" key="3">
    <source>
        <dbReference type="Proteomes" id="UP000323082"/>
    </source>
</evidence>
<dbReference type="RefSeq" id="WP_149833456.1">
    <property type="nucleotide sequence ID" value="NZ_VUNZ01000001.1"/>
</dbReference>
<dbReference type="EMBL" id="VUNZ01000001">
    <property type="protein sequence ID" value="KAA2224520.1"/>
    <property type="molecule type" value="Genomic_DNA"/>
</dbReference>
<dbReference type="PANTHER" id="PTHR30203:SF24">
    <property type="entry name" value="BLR4935 PROTEIN"/>
    <property type="match status" value="1"/>
</dbReference>
<comment type="caution">
    <text evidence="2">The sequence shown here is derived from an EMBL/GenBank/DDBJ whole genome shotgun (WGS) entry which is preliminary data.</text>
</comment>
<evidence type="ECO:0000313" key="2">
    <source>
        <dbReference type="EMBL" id="KAA2224520.1"/>
    </source>
</evidence>
<evidence type="ECO:0000256" key="1">
    <source>
        <dbReference type="ARBA" id="ARBA00007613"/>
    </source>
</evidence>
<dbReference type="GO" id="GO:0015562">
    <property type="term" value="F:efflux transmembrane transporter activity"/>
    <property type="evidence" value="ECO:0007669"/>
    <property type="project" value="InterPro"/>
</dbReference>
<dbReference type="SUPFAM" id="SSF56954">
    <property type="entry name" value="Outer membrane efflux proteins (OEP)"/>
    <property type="match status" value="1"/>
</dbReference>